<protein>
    <submittedName>
        <fullName evidence="1">Uncharacterized protein</fullName>
    </submittedName>
</protein>
<dbReference type="AlphaFoldDB" id="A0A9J6ZCJ6"/>
<proteinExistence type="predicted"/>
<reference evidence="1" key="1">
    <citation type="submission" date="2022-05" db="EMBL/GenBank/DDBJ databases">
        <title>Novel bacterial taxa in a minimal lignocellulolytic consortium and its capacity to transform plastics disclosed by genome-resolved metagenomics.</title>
        <authorList>
            <person name="Rodriguez C.A.D."/>
            <person name="Diaz-Garcia L."/>
            <person name="Herrera K."/>
            <person name="Tarazona N.A."/>
            <person name="Sproer C."/>
            <person name="Overmann J."/>
            <person name="Jimenez D.J."/>
        </authorList>
    </citation>
    <scope>NUCLEOTIDE SEQUENCE</scope>
    <source>
        <strain evidence="1">MAG5</strain>
    </source>
</reference>
<dbReference type="KEGG" id="plig:NAG76_17190"/>
<dbReference type="EMBL" id="CP097899">
    <property type="protein sequence ID" value="URN93553.1"/>
    <property type="molecule type" value="Genomic_DNA"/>
</dbReference>
<evidence type="ECO:0000313" key="2">
    <source>
        <dbReference type="Proteomes" id="UP001056756"/>
    </source>
</evidence>
<accession>A0A9J6ZCJ6</accession>
<organism evidence="1 2">
    <name type="scientific">Candidatus Pristimantibacillus lignocellulolyticus</name>
    <dbReference type="NCBI Taxonomy" id="2994561"/>
    <lineage>
        <taxon>Bacteria</taxon>
        <taxon>Bacillati</taxon>
        <taxon>Bacillota</taxon>
        <taxon>Bacilli</taxon>
        <taxon>Bacillales</taxon>
        <taxon>Paenibacillaceae</taxon>
        <taxon>Candidatus Pristimantibacillus</taxon>
    </lineage>
</organism>
<dbReference type="Proteomes" id="UP001056756">
    <property type="component" value="Chromosome"/>
</dbReference>
<gene>
    <name evidence="1" type="ORF">NAG76_17190</name>
</gene>
<name>A0A9J6ZCJ6_9BACL</name>
<evidence type="ECO:0000313" key="1">
    <source>
        <dbReference type="EMBL" id="URN93553.1"/>
    </source>
</evidence>
<sequence>MNVQILHAKMTHTKEDGHVGAVHFQVEGHPKPYEMALHKSRKAKEWGYGLFFLAGSGDEDLLLEVEDEIEDNDELYEQLVEAALAALEQE</sequence>